<accession>A0A1I4E8R9</accession>
<dbReference type="EMBL" id="FOSQ01000014">
    <property type="protein sequence ID" value="SFL01569.1"/>
    <property type="molecule type" value="Genomic_DNA"/>
</dbReference>
<dbReference type="InterPro" id="IPR020904">
    <property type="entry name" value="Sc_DH/Rdtase_CS"/>
</dbReference>
<organism evidence="3 4">
    <name type="scientific">Falsiroseomonas stagni DSM 19981</name>
    <dbReference type="NCBI Taxonomy" id="1123062"/>
    <lineage>
        <taxon>Bacteria</taxon>
        <taxon>Pseudomonadati</taxon>
        <taxon>Pseudomonadota</taxon>
        <taxon>Alphaproteobacteria</taxon>
        <taxon>Acetobacterales</taxon>
        <taxon>Roseomonadaceae</taxon>
        <taxon>Falsiroseomonas</taxon>
    </lineage>
</organism>
<evidence type="ECO:0000313" key="3">
    <source>
        <dbReference type="EMBL" id="SFL01569.1"/>
    </source>
</evidence>
<protein>
    <submittedName>
        <fullName evidence="3">2-hydroxycyclohexanecarboxyl-CoA dehydrogenase</fullName>
    </submittedName>
</protein>
<dbReference type="InterPro" id="IPR036291">
    <property type="entry name" value="NAD(P)-bd_dom_sf"/>
</dbReference>
<dbReference type="Gene3D" id="3.40.50.720">
    <property type="entry name" value="NAD(P)-binding Rossmann-like Domain"/>
    <property type="match status" value="1"/>
</dbReference>
<comment type="similarity">
    <text evidence="1">Belongs to the short-chain dehydrogenases/reductases (SDR) family.</text>
</comment>
<sequence length="267" mass="26301">MSGATGMCSGCAMNDALLITGCAHGIGRAAAVMAAARGVKLALLDLDGAALGALADELRAAHPGLAIVTAIVDVTQAEALAAAMRGAAETLGGFRAVIANAGGVSSLVVAGMLPGAFSPFTDSRPAEWRRIIDLNLFGVLNTAHAAVPMLLEAGSGRLVLVASVAGLVGAPGLGVYAASKGAVIAFGKSLAKELAPRGISVNTVAPGGVATRAFPPGSPGAAKRAERIPMGRLAAPEEVANTLLYFALDAPDYVTGEVLSVSGGPPA</sequence>
<gene>
    <name evidence="3" type="ORF">SAMN02745775_114116</name>
</gene>
<dbReference type="PRINTS" id="PR00081">
    <property type="entry name" value="GDHRDH"/>
</dbReference>
<evidence type="ECO:0000313" key="4">
    <source>
        <dbReference type="Proteomes" id="UP000199473"/>
    </source>
</evidence>
<reference evidence="3 4" key="1">
    <citation type="submission" date="2016-10" db="EMBL/GenBank/DDBJ databases">
        <authorList>
            <person name="de Groot N.N."/>
        </authorList>
    </citation>
    <scope>NUCLEOTIDE SEQUENCE [LARGE SCALE GENOMIC DNA]</scope>
    <source>
        <strain evidence="3 4">DSM 19981</strain>
    </source>
</reference>
<dbReference type="InterPro" id="IPR002347">
    <property type="entry name" value="SDR_fam"/>
</dbReference>
<dbReference type="Pfam" id="PF13561">
    <property type="entry name" value="adh_short_C2"/>
    <property type="match status" value="1"/>
</dbReference>
<dbReference type="Proteomes" id="UP000199473">
    <property type="component" value="Unassembled WGS sequence"/>
</dbReference>
<keyword evidence="4" id="KW-1185">Reference proteome</keyword>
<dbReference type="PRINTS" id="PR00080">
    <property type="entry name" value="SDRFAMILY"/>
</dbReference>
<proteinExistence type="inferred from homology"/>
<dbReference type="GO" id="GO:0016616">
    <property type="term" value="F:oxidoreductase activity, acting on the CH-OH group of donors, NAD or NADP as acceptor"/>
    <property type="evidence" value="ECO:0007669"/>
    <property type="project" value="TreeGrafter"/>
</dbReference>
<name>A0A1I4E8R9_9PROT</name>
<evidence type="ECO:0000256" key="1">
    <source>
        <dbReference type="ARBA" id="ARBA00006484"/>
    </source>
</evidence>
<keyword evidence="2" id="KW-0560">Oxidoreductase</keyword>
<dbReference type="STRING" id="1123062.SAMN02745775_114116"/>
<dbReference type="FunFam" id="3.40.50.720:FF:000084">
    <property type="entry name" value="Short-chain dehydrogenase reductase"/>
    <property type="match status" value="1"/>
</dbReference>
<dbReference type="PANTHER" id="PTHR42760">
    <property type="entry name" value="SHORT-CHAIN DEHYDROGENASES/REDUCTASES FAMILY MEMBER"/>
    <property type="match status" value="1"/>
</dbReference>
<dbReference type="CDD" id="cd05233">
    <property type="entry name" value="SDR_c"/>
    <property type="match status" value="1"/>
</dbReference>
<dbReference type="SUPFAM" id="SSF51735">
    <property type="entry name" value="NAD(P)-binding Rossmann-fold domains"/>
    <property type="match status" value="1"/>
</dbReference>
<evidence type="ECO:0000256" key="2">
    <source>
        <dbReference type="ARBA" id="ARBA00023002"/>
    </source>
</evidence>
<dbReference type="PROSITE" id="PS00061">
    <property type="entry name" value="ADH_SHORT"/>
    <property type="match status" value="1"/>
</dbReference>
<dbReference type="PANTHER" id="PTHR42760:SF133">
    <property type="entry name" value="3-OXOACYL-[ACYL-CARRIER-PROTEIN] REDUCTASE"/>
    <property type="match status" value="1"/>
</dbReference>
<dbReference type="AlphaFoldDB" id="A0A1I4E8R9"/>